<evidence type="ECO:0000313" key="3">
    <source>
        <dbReference type="Proteomes" id="UP000283634"/>
    </source>
</evidence>
<evidence type="ECO:0000256" key="1">
    <source>
        <dbReference type="SAM" id="MobiDB-lite"/>
    </source>
</evidence>
<dbReference type="AlphaFoldDB" id="A0A3R7MVY0"/>
<protein>
    <submittedName>
        <fullName evidence="2">Uncharacterized protein</fullName>
    </submittedName>
</protein>
<dbReference type="GeneID" id="40333946"/>
<organism evidence="2 3">
    <name type="scientific">Trypanosoma rangeli</name>
    <dbReference type="NCBI Taxonomy" id="5698"/>
    <lineage>
        <taxon>Eukaryota</taxon>
        <taxon>Discoba</taxon>
        <taxon>Euglenozoa</taxon>
        <taxon>Kinetoplastea</taxon>
        <taxon>Metakinetoplastina</taxon>
        <taxon>Trypanosomatida</taxon>
        <taxon>Trypanosomatidae</taxon>
        <taxon>Trypanosoma</taxon>
        <taxon>Herpetosoma</taxon>
    </lineage>
</organism>
<gene>
    <name evidence="2" type="ORF">TraAM80_10013</name>
</gene>
<feature type="region of interest" description="Disordered" evidence="1">
    <location>
        <begin position="81"/>
        <end position="101"/>
    </location>
</feature>
<reference evidence="2 3" key="1">
    <citation type="journal article" date="2018" name="BMC Genomics">
        <title>Genomic comparison of Trypanosoma conorhini and Trypanosoma rangeli to Trypanosoma cruzi strains of high and low virulence.</title>
        <authorList>
            <person name="Bradwell K.R."/>
            <person name="Koparde V.N."/>
            <person name="Matveyev A.V."/>
            <person name="Serrano M.G."/>
            <person name="Alves J.M."/>
            <person name="Parikh H."/>
            <person name="Huang B."/>
            <person name="Lee V."/>
            <person name="Espinosa-Alvarez O."/>
            <person name="Ortiz P.A."/>
            <person name="Costa-Martins A.G."/>
            <person name="Teixeira M.M."/>
            <person name="Buck G.A."/>
        </authorList>
    </citation>
    <scope>NUCLEOTIDE SEQUENCE [LARGE SCALE GENOMIC DNA]</scope>
    <source>
        <strain evidence="2 3">AM80</strain>
    </source>
</reference>
<proteinExistence type="predicted"/>
<name>A0A3R7MVY0_TRYRA</name>
<sequence length="101" mass="10232">MNPSPAQLLNAFGVVAPTPATPGIATLMAWKSFSTWACALQLEGVAAHVAGLGRRRCAQLRIQRVVRKAFGLAGPGHPGCCGRTPAPGGGPSLADSIEGEG</sequence>
<dbReference type="EMBL" id="MKGL01000740">
    <property type="protein sequence ID" value="RNE96126.1"/>
    <property type="molecule type" value="Genomic_DNA"/>
</dbReference>
<dbReference type="Proteomes" id="UP000283634">
    <property type="component" value="Unassembled WGS sequence"/>
</dbReference>
<accession>A0A3R7MVY0</accession>
<dbReference type="RefSeq" id="XP_029233539.1">
    <property type="nucleotide sequence ID" value="XM_029386665.1"/>
</dbReference>
<comment type="caution">
    <text evidence="2">The sequence shown here is derived from an EMBL/GenBank/DDBJ whole genome shotgun (WGS) entry which is preliminary data.</text>
</comment>
<evidence type="ECO:0000313" key="2">
    <source>
        <dbReference type="EMBL" id="RNE96126.1"/>
    </source>
</evidence>
<keyword evidence="3" id="KW-1185">Reference proteome</keyword>